<proteinExistence type="predicted"/>
<evidence type="ECO:0000313" key="2">
    <source>
        <dbReference type="Proteomes" id="UP000547879"/>
    </source>
</evidence>
<protein>
    <recommendedName>
        <fullName evidence="3">DUF982 domain-containing protein</fullName>
    </recommendedName>
</protein>
<sequence>MKYENFDTRTDARWLAPVWIRVGSGAAEAVRSPSDALEKLIYRWPSEKGMHYSSAKSRCIEALSQRHKFDASREAFIRAAIEAKMLD</sequence>
<dbReference type="EMBL" id="JACHEG010000006">
    <property type="protein sequence ID" value="MBB6164849.1"/>
    <property type="molecule type" value="Genomic_DNA"/>
</dbReference>
<dbReference type="Proteomes" id="UP000547879">
    <property type="component" value="Unassembled WGS sequence"/>
</dbReference>
<keyword evidence="2" id="KW-1185">Reference proteome</keyword>
<accession>A0A7W9YA71</accession>
<evidence type="ECO:0000313" key="1">
    <source>
        <dbReference type="EMBL" id="MBB6164849.1"/>
    </source>
</evidence>
<gene>
    <name evidence="1" type="ORF">HNQ72_004694</name>
</gene>
<name>A0A7W9YA71_9HYPH</name>
<dbReference type="Pfam" id="PF06169">
    <property type="entry name" value="DUF982"/>
    <property type="match status" value="1"/>
</dbReference>
<comment type="caution">
    <text evidence="1">The sequence shown here is derived from an EMBL/GenBank/DDBJ whole genome shotgun (WGS) entry which is preliminary data.</text>
</comment>
<organism evidence="1 2">
    <name type="scientific">Rhizobium wenxiniae</name>
    <dbReference type="NCBI Taxonomy" id="1737357"/>
    <lineage>
        <taxon>Bacteria</taxon>
        <taxon>Pseudomonadati</taxon>
        <taxon>Pseudomonadota</taxon>
        <taxon>Alphaproteobacteria</taxon>
        <taxon>Hyphomicrobiales</taxon>
        <taxon>Rhizobiaceae</taxon>
        <taxon>Rhizobium/Agrobacterium group</taxon>
        <taxon>Rhizobium</taxon>
    </lineage>
</organism>
<dbReference type="InterPro" id="IPR010385">
    <property type="entry name" value="DUF982"/>
</dbReference>
<dbReference type="AlphaFoldDB" id="A0A7W9YA71"/>
<reference evidence="1 2" key="1">
    <citation type="submission" date="2020-08" db="EMBL/GenBank/DDBJ databases">
        <title>Genomic Encyclopedia of Type Strains, Phase IV (KMG-IV): sequencing the most valuable type-strain genomes for metagenomic binning, comparative biology and taxonomic classification.</title>
        <authorList>
            <person name="Goeker M."/>
        </authorList>
    </citation>
    <scope>NUCLEOTIDE SEQUENCE [LARGE SCALE GENOMIC DNA]</scope>
    <source>
        <strain evidence="1 2">DSM 100734</strain>
    </source>
</reference>
<dbReference type="Gene3D" id="6.10.250.730">
    <property type="match status" value="1"/>
</dbReference>
<evidence type="ECO:0008006" key="3">
    <source>
        <dbReference type="Google" id="ProtNLM"/>
    </source>
</evidence>
<dbReference type="RefSeq" id="WP_183995608.1">
    <property type="nucleotide sequence ID" value="NZ_BMHW01000005.1"/>
</dbReference>